<keyword evidence="4 7" id="KW-0719">Serine esterase</keyword>
<evidence type="ECO:0000256" key="1">
    <source>
        <dbReference type="ARBA" id="ARBA00005622"/>
    </source>
</evidence>
<evidence type="ECO:0000256" key="5">
    <source>
        <dbReference type="ARBA" id="ARBA00022801"/>
    </source>
</evidence>
<dbReference type="Pfam" id="PF00756">
    <property type="entry name" value="Esterase"/>
    <property type="match status" value="1"/>
</dbReference>
<evidence type="ECO:0000256" key="7">
    <source>
        <dbReference type="RuleBase" id="RU363068"/>
    </source>
</evidence>
<dbReference type="GO" id="GO:0005829">
    <property type="term" value="C:cytosol"/>
    <property type="evidence" value="ECO:0007669"/>
    <property type="project" value="TreeGrafter"/>
</dbReference>
<evidence type="ECO:0000256" key="3">
    <source>
        <dbReference type="ARBA" id="ARBA00016774"/>
    </source>
</evidence>
<organism evidence="8 10">
    <name type="scientific">Plasmodiophora brassicae</name>
    <name type="common">Clubroot disease agent</name>
    <dbReference type="NCBI Taxonomy" id="37360"/>
    <lineage>
        <taxon>Eukaryota</taxon>
        <taxon>Sar</taxon>
        <taxon>Rhizaria</taxon>
        <taxon>Endomyxa</taxon>
        <taxon>Phytomyxea</taxon>
        <taxon>Plasmodiophorida</taxon>
        <taxon>Plasmodiophoridae</taxon>
        <taxon>Plasmodiophora</taxon>
    </lineage>
</organism>
<feature type="active site" description="Charge relay system" evidence="6">
    <location>
        <position position="229"/>
    </location>
</feature>
<dbReference type="AlphaFoldDB" id="A0A0G4J4R6"/>
<geneLocation type="mitochondrion" evidence="9"/>
<dbReference type="GO" id="GO:0046294">
    <property type="term" value="P:formaldehyde catabolic process"/>
    <property type="evidence" value="ECO:0007669"/>
    <property type="project" value="InterPro"/>
</dbReference>
<dbReference type="Gene3D" id="3.40.50.1820">
    <property type="entry name" value="alpha/beta hydrolase"/>
    <property type="match status" value="1"/>
</dbReference>
<accession>A0A0G4J4R6</accession>
<dbReference type="FunFam" id="3.40.50.1820:FF:000002">
    <property type="entry name" value="S-formylglutathione hydrolase"/>
    <property type="match status" value="1"/>
</dbReference>
<dbReference type="InterPro" id="IPR029058">
    <property type="entry name" value="AB_hydrolase_fold"/>
</dbReference>
<dbReference type="GO" id="GO:0018738">
    <property type="term" value="F:S-formylglutathione hydrolase activity"/>
    <property type="evidence" value="ECO:0007669"/>
    <property type="project" value="UniProtKB-EC"/>
</dbReference>
<comment type="subcellular location">
    <subcellularLocation>
        <location evidence="7">Cytoplasm</location>
    </subcellularLocation>
</comment>
<gene>
    <name evidence="8" type="ORF">PBRA_002521</name>
    <name evidence="9" type="ORF">PLBR_LOCUS779</name>
</gene>
<dbReference type="PANTHER" id="PTHR10061">
    <property type="entry name" value="S-FORMYLGLUTATHIONE HYDROLASE"/>
    <property type="match status" value="1"/>
</dbReference>
<evidence type="ECO:0000313" key="11">
    <source>
        <dbReference type="Proteomes" id="UP000290189"/>
    </source>
</evidence>
<sequence>MALSVVSRVKCFGGAVVKYSHESTSTGTTMRVNVFLPGSASARSPVPALYFLSGLTCTEDNFMEKAGAQRVAQELGIAIICPDTSPRGANVPGESDSWDLGVGAGFYVDAVQEPWTKAYRMYTYVTKELPQLLESELPELKSDCRSVMGHSMGGHGALICYLRNPGMYKSVSAFAPISHPMACPWGTKAFAAYLGSDQETWKQYDATCLIAEHRNVEGARILIDQGLDDKFLASQLLLDDLEAASKSSGLSITIRRHDGYDHSYYFVSTFIEDHIRHHAKFLLHGA</sequence>
<dbReference type="NCBIfam" id="TIGR02821">
    <property type="entry name" value="fghA_ester_D"/>
    <property type="match status" value="1"/>
</dbReference>
<reference evidence="9 11" key="2">
    <citation type="submission" date="2018-03" db="EMBL/GenBank/DDBJ databases">
        <authorList>
            <person name="Fogelqvist J."/>
        </authorList>
    </citation>
    <scope>NUCLEOTIDE SEQUENCE [LARGE SCALE GENOMIC DNA]</scope>
</reference>
<evidence type="ECO:0000256" key="2">
    <source>
        <dbReference type="ARBA" id="ARBA00012479"/>
    </source>
</evidence>
<dbReference type="EMBL" id="CDSF01000122">
    <property type="protein sequence ID" value="CEP02256.1"/>
    <property type="molecule type" value="Genomic_DNA"/>
</dbReference>
<evidence type="ECO:0000256" key="4">
    <source>
        <dbReference type="ARBA" id="ARBA00022487"/>
    </source>
</evidence>
<dbReference type="InterPro" id="IPR014186">
    <property type="entry name" value="S-formylglutathione_hydrol"/>
</dbReference>
<evidence type="ECO:0000313" key="8">
    <source>
        <dbReference type="EMBL" id="CEP02256.1"/>
    </source>
</evidence>
<evidence type="ECO:0000256" key="6">
    <source>
        <dbReference type="PIRSR" id="PIRSR614186-1"/>
    </source>
</evidence>
<keyword evidence="10" id="KW-1185">Reference proteome</keyword>
<dbReference type="EMBL" id="OVEO01000001">
    <property type="protein sequence ID" value="SPQ93564.1"/>
    <property type="molecule type" value="Genomic_DNA"/>
</dbReference>
<dbReference type="OrthoDB" id="420518at2759"/>
<evidence type="ECO:0000313" key="9">
    <source>
        <dbReference type="EMBL" id="SPQ93564.1"/>
    </source>
</evidence>
<comment type="similarity">
    <text evidence="1 7">Belongs to the esterase D family.</text>
</comment>
<dbReference type="Proteomes" id="UP000290189">
    <property type="component" value="Unassembled WGS sequence"/>
</dbReference>
<proteinExistence type="inferred from homology"/>
<dbReference type="SUPFAM" id="SSF53474">
    <property type="entry name" value="alpha/beta-Hydrolases"/>
    <property type="match status" value="1"/>
</dbReference>
<dbReference type="EC" id="3.1.2.12" evidence="2 7"/>
<keyword evidence="7" id="KW-0963">Cytoplasm</keyword>
<feature type="active site" description="Charge relay system" evidence="6">
    <location>
        <position position="151"/>
    </location>
</feature>
<dbReference type="GO" id="GO:0052689">
    <property type="term" value="F:carboxylic ester hydrolase activity"/>
    <property type="evidence" value="ECO:0007669"/>
    <property type="project" value="UniProtKB-KW"/>
</dbReference>
<dbReference type="InterPro" id="IPR000801">
    <property type="entry name" value="Esterase-like"/>
</dbReference>
<protein>
    <recommendedName>
        <fullName evidence="3 7">S-formylglutathione hydrolase</fullName>
        <ecNumber evidence="2 7">3.1.2.12</ecNumber>
    </recommendedName>
</protein>
<dbReference type="PANTHER" id="PTHR10061:SF0">
    <property type="entry name" value="S-FORMYLGLUTATHIONE HYDROLASE"/>
    <property type="match status" value="1"/>
</dbReference>
<dbReference type="Proteomes" id="UP000039324">
    <property type="component" value="Unassembled WGS sequence"/>
</dbReference>
<keyword evidence="9" id="KW-0496">Mitochondrion</keyword>
<reference evidence="8 10" key="1">
    <citation type="submission" date="2015-02" db="EMBL/GenBank/DDBJ databases">
        <authorList>
            <person name="Chooi Y.-H."/>
        </authorList>
    </citation>
    <scope>NUCLEOTIDE SEQUENCE [LARGE SCALE GENOMIC DNA]</scope>
    <source>
        <strain evidence="8">E3</strain>
    </source>
</reference>
<dbReference type="STRING" id="37360.A0A0G4J4R6"/>
<comment type="catalytic activity">
    <reaction evidence="7">
        <text>S-formylglutathione + H2O = formate + glutathione + H(+)</text>
        <dbReference type="Rhea" id="RHEA:14961"/>
        <dbReference type="ChEBI" id="CHEBI:15377"/>
        <dbReference type="ChEBI" id="CHEBI:15378"/>
        <dbReference type="ChEBI" id="CHEBI:15740"/>
        <dbReference type="ChEBI" id="CHEBI:57688"/>
        <dbReference type="ChEBI" id="CHEBI:57925"/>
        <dbReference type="EC" id="3.1.2.12"/>
    </reaction>
</comment>
<keyword evidence="5 7" id="KW-0378">Hydrolase</keyword>
<dbReference type="OMA" id="PSDCPWG"/>
<name>A0A0G4J4R6_PLABS</name>
<comment type="function">
    <text evidence="7">Serine hydrolase involved in the detoxification of formaldehyde.</text>
</comment>
<feature type="active site" description="Charge relay system" evidence="6">
    <location>
        <position position="262"/>
    </location>
</feature>
<evidence type="ECO:0000313" key="10">
    <source>
        <dbReference type="Proteomes" id="UP000039324"/>
    </source>
</evidence>